<protein>
    <recommendedName>
        <fullName evidence="7">AP2/ERF domain-containing protein</fullName>
    </recommendedName>
</protein>
<dbReference type="PANTHER" id="PTHR31194:SF166">
    <property type="entry name" value="PATHOGENESIS-RELATED GENES TRANSCRIPTIONAL ACTIVATOR PTI6"/>
    <property type="match status" value="1"/>
</dbReference>
<reference evidence="8" key="2">
    <citation type="journal article" date="2022" name="Hortic Res">
        <title>The genome of Dioscorea zingiberensis sheds light on the biosynthesis, origin and evolution of the medicinally important diosgenin saponins.</title>
        <authorList>
            <person name="Li Y."/>
            <person name="Tan C."/>
            <person name="Li Z."/>
            <person name="Guo J."/>
            <person name="Li S."/>
            <person name="Chen X."/>
            <person name="Wang C."/>
            <person name="Dai X."/>
            <person name="Yang H."/>
            <person name="Song W."/>
            <person name="Hou L."/>
            <person name="Xu J."/>
            <person name="Tong Z."/>
            <person name="Xu A."/>
            <person name="Yuan X."/>
            <person name="Wang W."/>
            <person name="Yang Q."/>
            <person name="Chen L."/>
            <person name="Sun Z."/>
            <person name="Wang K."/>
            <person name="Pan B."/>
            <person name="Chen J."/>
            <person name="Bao Y."/>
            <person name="Liu F."/>
            <person name="Qi X."/>
            <person name="Gang D.R."/>
            <person name="Wen J."/>
            <person name="Li J."/>
        </authorList>
    </citation>
    <scope>NUCLEOTIDE SEQUENCE</scope>
    <source>
        <strain evidence="8">Dzin_1.0</strain>
    </source>
</reference>
<sequence length="249" mass="27886">MNSRGHGDSSIELSDQVFSTRSMISSKALAKSRLVRITFMDPEATDSSSSDDECRTIPPRRRVKRCVHEIGIQAPAAPETRRRPAPKRVPARPADRKRFRGVRRRPWGRWAAEIRDPYQRKRVWLGTFDTAEEAAVVYDNAAVRLKGDKAITNFPTSKSATEAAAESGLNQSKEEVSVPFPSPTSVLRCGGEQAPFQYLSFGDLDSFGLSMEETPLSLTELVWPKSQWWGEVEFGEFDAADFSLEVVTF</sequence>
<dbReference type="PROSITE" id="PS51032">
    <property type="entry name" value="AP2_ERF"/>
    <property type="match status" value="1"/>
</dbReference>
<keyword evidence="4" id="KW-0804">Transcription</keyword>
<evidence type="ECO:0000256" key="1">
    <source>
        <dbReference type="ARBA" id="ARBA00004123"/>
    </source>
</evidence>
<dbReference type="AlphaFoldDB" id="A0A9D5CM13"/>
<evidence type="ECO:0000256" key="2">
    <source>
        <dbReference type="ARBA" id="ARBA00023015"/>
    </source>
</evidence>
<proteinExistence type="predicted"/>
<keyword evidence="9" id="KW-1185">Reference proteome</keyword>
<evidence type="ECO:0000256" key="5">
    <source>
        <dbReference type="ARBA" id="ARBA00023242"/>
    </source>
</evidence>
<comment type="caution">
    <text evidence="8">The sequence shown here is derived from an EMBL/GenBank/DDBJ whole genome shotgun (WGS) entry which is preliminary data.</text>
</comment>
<dbReference type="InterPro" id="IPR001471">
    <property type="entry name" value="AP2/ERF_dom"/>
</dbReference>
<evidence type="ECO:0000256" key="3">
    <source>
        <dbReference type="ARBA" id="ARBA00023125"/>
    </source>
</evidence>
<dbReference type="PIRSF" id="PIRSF038123">
    <property type="entry name" value="PTI6"/>
    <property type="match status" value="1"/>
</dbReference>
<dbReference type="GO" id="GO:0003700">
    <property type="term" value="F:DNA-binding transcription factor activity"/>
    <property type="evidence" value="ECO:0007669"/>
    <property type="project" value="InterPro"/>
</dbReference>
<feature type="compositionally biased region" description="Basic residues" evidence="6">
    <location>
        <begin position="83"/>
        <end position="97"/>
    </location>
</feature>
<evidence type="ECO:0000313" key="9">
    <source>
        <dbReference type="Proteomes" id="UP001085076"/>
    </source>
</evidence>
<dbReference type="InterPro" id="IPR050913">
    <property type="entry name" value="AP2/ERF_ERF"/>
</dbReference>
<dbReference type="Proteomes" id="UP001085076">
    <property type="component" value="Miscellaneous, Linkage group lg04"/>
</dbReference>
<dbReference type="SMART" id="SM00380">
    <property type="entry name" value="AP2"/>
    <property type="match status" value="1"/>
</dbReference>
<organism evidence="8 9">
    <name type="scientific">Dioscorea zingiberensis</name>
    <dbReference type="NCBI Taxonomy" id="325984"/>
    <lineage>
        <taxon>Eukaryota</taxon>
        <taxon>Viridiplantae</taxon>
        <taxon>Streptophyta</taxon>
        <taxon>Embryophyta</taxon>
        <taxon>Tracheophyta</taxon>
        <taxon>Spermatophyta</taxon>
        <taxon>Magnoliopsida</taxon>
        <taxon>Liliopsida</taxon>
        <taxon>Dioscoreales</taxon>
        <taxon>Dioscoreaceae</taxon>
        <taxon>Dioscorea</taxon>
    </lineage>
</organism>
<dbReference type="CDD" id="cd00018">
    <property type="entry name" value="AP2"/>
    <property type="match status" value="1"/>
</dbReference>
<gene>
    <name evidence="8" type="ORF">J5N97_017429</name>
</gene>
<evidence type="ECO:0000313" key="8">
    <source>
        <dbReference type="EMBL" id="KAJ0975464.1"/>
    </source>
</evidence>
<name>A0A9D5CM13_9LILI</name>
<dbReference type="FunFam" id="3.30.730.10:FF:000001">
    <property type="entry name" value="Ethylene-responsive transcription factor 2"/>
    <property type="match status" value="1"/>
</dbReference>
<accession>A0A9D5CM13</accession>
<dbReference type="GO" id="GO:0005634">
    <property type="term" value="C:nucleus"/>
    <property type="evidence" value="ECO:0007669"/>
    <property type="project" value="UniProtKB-SubCell"/>
</dbReference>
<dbReference type="EMBL" id="JAGGNH010000004">
    <property type="protein sequence ID" value="KAJ0975464.1"/>
    <property type="molecule type" value="Genomic_DNA"/>
</dbReference>
<evidence type="ECO:0000259" key="7">
    <source>
        <dbReference type="PROSITE" id="PS51032"/>
    </source>
</evidence>
<evidence type="ECO:0000256" key="6">
    <source>
        <dbReference type="SAM" id="MobiDB-lite"/>
    </source>
</evidence>
<dbReference type="Gene3D" id="3.30.730.10">
    <property type="entry name" value="AP2/ERF domain"/>
    <property type="match status" value="1"/>
</dbReference>
<dbReference type="SUPFAM" id="SSF54171">
    <property type="entry name" value="DNA-binding domain"/>
    <property type="match status" value="1"/>
</dbReference>
<evidence type="ECO:0000256" key="4">
    <source>
        <dbReference type="ARBA" id="ARBA00023163"/>
    </source>
</evidence>
<dbReference type="GO" id="GO:0003677">
    <property type="term" value="F:DNA binding"/>
    <property type="evidence" value="ECO:0007669"/>
    <property type="project" value="UniProtKB-KW"/>
</dbReference>
<keyword evidence="2" id="KW-0805">Transcription regulation</keyword>
<feature type="domain" description="AP2/ERF" evidence="7">
    <location>
        <begin position="98"/>
        <end position="155"/>
    </location>
</feature>
<comment type="subcellular location">
    <subcellularLocation>
        <location evidence="1">Nucleus</location>
    </subcellularLocation>
</comment>
<dbReference type="PRINTS" id="PR00367">
    <property type="entry name" value="ETHRSPELEMNT"/>
</dbReference>
<dbReference type="InterPro" id="IPR036955">
    <property type="entry name" value="AP2/ERF_dom_sf"/>
</dbReference>
<keyword evidence="3" id="KW-0238">DNA-binding</keyword>
<dbReference type="InterPro" id="IPR016177">
    <property type="entry name" value="DNA-bd_dom_sf"/>
</dbReference>
<dbReference type="PANTHER" id="PTHR31194">
    <property type="entry name" value="SHN SHINE , DNA BINDING / TRANSCRIPTION FACTOR"/>
    <property type="match status" value="1"/>
</dbReference>
<reference evidence="8" key="1">
    <citation type="submission" date="2021-03" db="EMBL/GenBank/DDBJ databases">
        <authorList>
            <person name="Li Z."/>
            <person name="Yang C."/>
        </authorList>
    </citation>
    <scope>NUCLEOTIDE SEQUENCE</scope>
    <source>
        <strain evidence="8">Dzin_1.0</strain>
        <tissue evidence="8">Leaf</tissue>
    </source>
</reference>
<dbReference type="Pfam" id="PF00847">
    <property type="entry name" value="AP2"/>
    <property type="match status" value="1"/>
</dbReference>
<feature type="region of interest" description="Disordered" evidence="6">
    <location>
        <begin position="76"/>
        <end position="97"/>
    </location>
</feature>
<keyword evidence="5" id="KW-0539">Nucleus</keyword>
<dbReference type="OrthoDB" id="682005at2759"/>